<dbReference type="InterPro" id="IPR001584">
    <property type="entry name" value="Integrase_cat-core"/>
</dbReference>
<dbReference type="eggNOG" id="COG2801">
    <property type="taxonomic scope" value="Bacteria"/>
</dbReference>
<dbReference type="InterPro" id="IPR015378">
    <property type="entry name" value="Transposase-like_Mu_C"/>
</dbReference>
<gene>
    <name evidence="3" type="ORF">N787_03415</name>
</gene>
<organism evidence="3 4">
    <name type="scientific">Arenimonas metalli CF5-1</name>
    <dbReference type="NCBI Taxonomy" id="1384056"/>
    <lineage>
        <taxon>Bacteria</taxon>
        <taxon>Pseudomonadati</taxon>
        <taxon>Pseudomonadota</taxon>
        <taxon>Gammaproteobacteria</taxon>
        <taxon>Lysobacterales</taxon>
        <taxon>Lysobacteraceae</taxon>
        <taxon>Arenimonas</taxon>
    </lineage>
</organism>
<dbReference type="Proteomes" id="UP000029393">
    <property type="component" value="Unassembled WGS sequence"/>
</dbReference>
<dbReference type="PATRIC" id="fig|1384056.3.peg.2192"/>
<dbReference type="EMBL" id="AVCK01000044">
    <property type="protein sequence ID" value="KFN42714.1"/>
    <property type="molecule type" value="Genomic_DNA"/>
</dbReference>
<dbReference type="AlphaFoldDB" id="A0A091AVK4"/>
<dbReference type="Pfam" id="PF09039">
    <property type="entry name" value="HTH_Tnp_Mu_2"/>
    <property type="match status" value="1"/>
</dbReference>
<dbReference type="STRING" id="1384056.N787_03415"/>
<dbReference type="PROSITE" id="PS50994">
    <property type="entry name" value="INTEGRASE"/>
    <property type="match status" value="1"/>
</dbReference>
<evidence type="ECO:0000259" key="2">
    <source>
        <dbReference type="PROSITE" id="PS50994"/>
    </source>
</evidence>
<dbReference type="SUPFAM" id="SSF53098">
    <property type="entry name" value="Ribonuclease H-like"/>
    <property type="match status" value="1"/>
</dbReference>
<feature type="region of interest" description="Disordered" evidence="1">
    <location>
        <begin position="513"/>
        <end position="591"/>
    </location>
</feature>
<dbReference type="InterPro" id="IPR012337">
    <property type="entry name" value="RNaseH-like_sf"/>
</dbReference>
<dbReference type="GO" id="GO:0003676">
    <property type="term" value="F:nucleic acid binding"/>
    <property type="evidence" value="ECO:0007669"/>
    <property type="project" value="InterPro"/>
</dbReference>
<dbReference type="Gene3D" id="3.30.420.10">
    <property type="entry name" value="Ribonuclease H-like superfamily/Ribonuclease H"/>
    <property type="match status" value="1"/>
</dbReference>
<reference evidence="3 4" key="1">
    <citation type="submission" date="2013-09" db="EMBL/GenBank/DDBJ databases">
        <title>Genome sequencing of Arenimonas metalli.</title>
        <authorList>
            <person name="Chen F."/>
            <person name="Wang G."/>
        </authorList>
    </citation>
    <scope>NUCLEOTIDE SEQUENCE [LARGE SCALE GENOMIC DNA]</scope>
    <source>
        <strain evidence="3 4">CF5-1</strain>
    </source>
</reference>
<comment type="caution">
    <text evidence="3">The sequence shown here is derived from an EMBL/GenBank/DDBJ whole genome shotgun (WGS) entry which is preliminary data.</text>
</comment>
<name>A0A091AVK4_9GAMM</name>
<dbReference type="SUPFAM" id="SSF50610">
    <property type="entry name" value="mu transposase, C-terminal domain"/>
    <property type="match status" value="1"/>
</dbReference>
<proteinExistence type="predicted"/>
<feature type="domain" description="Integrase catalytic" evidence="2">
    <location>
        <begin position="213"/>
        <end position="421"/>
    </location>
</feature>
<dbReference type="OrthoDB" id="501284at2"/>
<feature type="region of interest" description="Disordered" evidence="1">
    <location>
        <begin position="197"/>
        <end position="216"/>
    </location>
</feature>
<dbReference type="InterPro" id="IPR015126">
    <property type="entry name" value="Mu_I-gamma"/>
</dbReference>
<dbReference type="InterPro" id="IPR036397">
    <property type="entry name" value="RNaseH_sf"/>
</dbReference>
<evidence type="ECO:0000313" key="4">
    <source>
        <dbReference type="Proteomes" id="UP000029393"/>
    </source>
</evidence>
<dbReference type="RefSeq" id="WP_052575410.1">
    <property type="nucleotide sequence ID" value="NZ_AVCK01000044.1"/>
</dbReference>
<feature type="compositionally biased region" description="Basic and acidic residues" evidence="1">
    <location>
        <begin position="513"/>
        <end position="556"/>
    </location>
</feature>
<dbReference type="GO" id="GO:0015074">
    <property type="term" value="P:DNA integration"/>
    <property type="evidence" value="ECO:0007669"/>
    <property type="project" value="InterPro"/>
</dbReference>
<evidence type="ECO:0000313" key="3">
    <source>
        <dbReference type="EMBL" id="KFN42714.1"/>
    </source>
</evidence>
<dbReference type="Gene3D" id="1.10.10.60">
    <property type="entry name" value="Homeodomain-like"/>
    <property type="match status" value="1"/>
</dbReference>
<keyword evidence="4" id="KW-1185">Reference proteome</keyword>
<dbReference type="InterPro" id="IPR009004">
    <property type="entry name" value="Transposase_Mu_C"/>
</dbReference>
<dbReference type="Pfam" id="PF09299">
    <property type="entry name" value="Mu-transpos_C"/>
    <property type="match status" value="1"/>
</dbReference>
<protein>
    <recommendedName>
        <fullName evidence="2">Integrase catalytic domain-containing protein</fullName>
    </recommendedName>
</protein>
<accession>A0A091AVK4</accession>
<evidence type="ECO:0000256" key="1">
    <source>
        <dbReference type="SAM" id="MobiDB-lite"/>
    </source>
</evidence>
<sequence length="591" mass="65236">MGIELKVGAEYLHKGATVSLVAEADGIAMVQLKDSSHVLPAMVSELSPVPTANEKLHSSMAIKVTDWERAASLATAIQQGLKDEAGLGDLVKSIAADFEVSTRQAARYIAKYRENAGPMALLPQKPGPKVGTRNMAVEMELIIAKNIESDYLREEKPSFDHLYNCISVECRQAGLKPPCKNTIRRRLSTLASELKLRRREGSKRAKEKHGSAAGHAPADYPLQRVEIDHTLCDVILVADTPVREVLGRPWLTLAIDVFSRMVVGMYVSFERPSSASVAMCLANALLPKEAWLAANGVVGDWPCQGVMEEIMSDNAMEFRAMALRRGCEQMSVKLQHRPIGSPEMGASIERLIGTVMGRVHLLPGTTQRNTVEKGDYDAEKKAFMTLREFCTWLTEQIVSNYHLSLHKGINKPPIVAWNSHFGDSPPKFKGTQLEVLGAFLPAEQRVLRRVGVEFKGGNYWDDKFLKWVGDDHKVAVHYHPLDASVVYVRVPNGELVIAKCFSRTPRDGLAFADVRRRGSQERASAKDPRIVQKKDESHARMKSLLEESAKRTDAARKTPPAPSAPVTMMSHEAAPRITKSRPARIAEGACA</sequence>